<dbReference type="PANTHER" id="PTHR33823:SF2">
    <property type="entry name" value="RNA POLYMERASE-BINDING TRANSCRIPTION FACTOR DKSA"/>
    <property type="match status" value="1"/>
</dbReference>
<evidence type="ECO:0000256" key="2">
    <source>
        <dbReference type="ARBA" id="ARBA00022771"/>
    </source>
</evidence>
<accession>A0A1Z8B005</accession>
<dbReference type="AlphaFoldDB" id="A0A1Z8B005"/>
<evidence type="ECO:0000313" key="6">
    <source>
        <dbReference type="EMBL" id="OUS15788.1"/>
    </source>
</evidence>
<dbReference type="Proteomes" id="UP000196102">
    <property type="component" value="Unassembled WGS sequence"/>
</dbReference>
<evidence type="ECO:0000259" key="5">
    <source>
        <dbReference type="Pfam" id="PF01258"/>
    </source>
</evidence>
<evidence type="ECO:0000256" key="3">
    <source>
        <dbReference type="ARBA" id="ARBA00022833"/>
    </source>
</evidence>
<name>A0A1Z8B005_9FLAO</name>
<evidence type="ECO:0000256" key="1">
    <source>
        <dbReference type="ARBA" id="ARBA00022723"/>
    </source>
</evidence>
<keyword evidence="2" id="KW-0863">Zinc-finger</keyword>
<dbReference type="SUPFAM" id="SSF109635">
    <property type="entry name" value="DnaK suppressor protein DksA, alpha-hairpin domain"/>
    <property type="match status" value="1"/>
</dbReference>
<dbReference type="RefSeq" id="WP_303686546.1">
    <property type="nucleotide sequence ID" value="NZ_CAJXYO010000093.1"/>
</dbReference>
<dbReference type="GO" id="GO:0008270">
    <property type="term" value="F:zinc ion binding"/>
    <property type="evidence" value="ECO:0007669"/>
    <property type="project" value="UniProtKB-KW"/>
</dbReference>
<gene>
    <name evidence="6" type="ORF">A9Q93_06255</name>
</gene>
<dbReference type="InterPro" id="IPR037187">
    <property type="entry name" value="DnaK_N"/>
</dbReference>
<sequence length="129" mass="14639">MDLNTDEKLRYSDADLAYFKDLLNKKIAEAKEQYDLIKSAYMNNASNGTEDTAPQFKAFDEGSAVMSKETSSQLAIRQEKFIRDLKNALIRIENKSYGVCRVTGKLINKKRLELVPHATLSIEAKNMQS</sequence>
<comment type="caution">
    <text evidence="6">The sequence shown here is derived from an EMBL/GenBank/DDBJ whole genome shotgun (WGS) entry which is preliminary data.</text>
</comment>
<proteinExistence type="predicted"/>
<dbReference type="PROSITE" id="PS51128">
    <property type="entry name" value="ZF_DKSA_2"/>
    <property type="match status" value="1"/>
</dbReference>
<keyword evidence="3" id="KW-0862">Zinc</keyword>
<dbReference type="EMBL" id="MAAX01000102">
    <property type="protein sequence ID" value="OUS15788.1"/>
    <property type="molecule type" value="Genomic_DNA"/>
</dbReference>
<evidence type="ECO:0000256" key="4">
    <source>
        <dbReference type="PROSITE-ProRule" id="PRU00510"/>
    </source>
</evidence>
<feature type="domain" description="Zinc finger DksA/TraR C4-type" evidence="5">
    <location>
        <begin position="96"/>
        <end position="125"/>
    </location>
</feature>
<evidence type="ECO:0000313" key="7">
    <source>
        <dbReference type="Proteomes" id="UP000196102"/>
    </source>
</evidence>
<protein>
    <submittedName>
        <fullName evidence="6">Molecular chaperone DnaK</fullName>
    </submittedName>
</protein>
<dbReference type="InterPro" id="IPR000962">
    <property type="entry name" value="Znf_DskA_TraR"/>
</dbReference>
<feature type="zinc finger region" description="dksA C4-type" evidence="4">
    <location>
        <begin position="100"/>
        <end position="124"/>
    </location>
</feature>
<dbReference type="Pfam" id="PF01258">
    <property type="entry name" value="zf-dskA_traR"/>
    <property type="match status" value="1"/>
</dbReference>
<reference evidence="7" key="1">
    <citation type="journal article" date="2017" name="Proc. Natl. Acad. Sci. U.S.A.">
        <title>Simulation of Deepwater Horizon oil plume reveals substrate specialization within a complex community of hydrocarbon-degraders.</title>
        <authorList>
            <person name="Hu P."/>
            <person name="Dubinsky E.A."/>
            <person name="Probst A.J."/>
            <person name="Wang J."/>
            <person name="Sieber C.M.K."/>
            <person name="Tom L.M."/>
            <person name="Gardinali P."/>
            <person name="Banfield J.F."/>
            <person name="Atlas R.M."/>
            <person name="Andersen G.L."/>
        </authorList>
    </citation>
    <scope>NUCLEOTIDE SEQUENCE [LARGE SCALE GENOMIC DNA]</scope>
</reference>
<dbReference type="Gene3D" id="1.20.120.910">
    <property type="entry name" value="DksA, coiled-coil domain"/>
    <property type="match status" value="1"/>
</dbReference>
<keyword evidence="1" id="KW-0479">Metal-binding</keyword>
<organism evidence="6 7">
    <name type="scientific">Nonlabens dokdonensis</name>
    <dbReference type="NCBI Taxonomy" id="328515"/>
    <lineage>
        <taxon>Bacteria</taxon>
        <taxon>Pseudomonadati</taxon>
        <taxon>Bacteroidota</taxon>
        <taxon>Flavobacteriia</taxon>
        <taxon>Flavobacteriales</taxon>
        <taxon>Flavobacteriaceae</taxon>
        <taxon>Nonlabens</taxon>
    </lineage>
</organism>
<dbReference type="PANTHER" id="PTHR33823">
    <property type="entry name" value="RNA POLYMERASE-BINDING TRANSCRIPTION FACTOR DKSA-RELATED"/>
    <property type="match status" value="1"/>
</dbReference>